<name>A0A9D1R9E7_9FIRM</name>
<accession>A0A9D1R9E7</accession>
<dbReference type="Proteomes" id="UP000824263">
    <property type="component" value="Unassembled WGS sequence"/>
</dbReference>
<protein>
    <submittedName>
        <fullName evidence="2">DUF3784 domain-containing protein</fullName>
    </submittedName>
</protein>
<keyword evidence="1" id="KW-1133">Transmembrane helix</keyword>
<reference evidence="2" key="1">
    <citation type="journal article" date="2021" name="PeerJ">
        <title>Extensive microbial diversity within the chicken gut microbiome revealed by metagenomics and culture.</title>
        <authorList>
            <person name="Gilroy R."/>
            <person name="Ravi A."/>
            <person name="Getino M."/>
            <person name="Pursley I."/>
            <person name="Horton D.L."/>
            <person name="Alikhan N.F."/>
            <person name="Baker D."/>
            <person name="Gharbi K."/>
            <person name="Hall N."/>
            <person name="Watson M."/>
            <person name="Adriaenssens E.M."/>
            <person name="Foster-Nyarko E."/>
            <person name="Jarju S."/>
            <person name="Secka A."/>
            <person name="Antonio M."/>
            <person name="Oren A."/>
            <person name="Chaudhuri R.R."/>
            <person name="La Ragione R."/>
            <person name="Hildebrand F."/>
            <person name="Pallen M.J."/>
        </authorList>
    </citation>
    <scope>NUCLEOTIDE SEQUENCE</scope>
    <source>
        <strain evidence="2">ChiSxjej1B13-11762</strain>
    </source>
</reference>
<organism evidence="2 3">
    <name type="scientific">Candidatus Dorea gallistercoris</name>
    <dbReference type="NCBI Taxonomy" id="2838542"/>
    <lineage>
        <taxon>Bacteria</taxon>
        <taxon>Bacillati</taxon>
        <taxon>Bacillota</taxon>
        <taxon>Clostridia</taxon>
        <taxon>Lachnospirales</taxon>
        <taxon>Lachnospiraceae</taxon>
        <taxon>Dorea</taxon>
    </lineage>
</organism>
<dbReference type="AlphaFoldDB" id="A0A9D1R9E7"/>
<keyword evidence="1" id="KW-0472">Membrane</keyword>
<sequence>MKLSDMSNGPDWIIWAAAALFALISIILLSGRGSGLIAGYNTASKEEKAKYNAKKLCRVYGGGMAVITILLLVMGALEDQLPAWFVYIAVGIVVLDVLVLMILGNTVCKKR</sequence>
<keyword evidence="1" id="KW-0812">Transmembrane</keyword>
<gene>
    <name evidence="2" type="ORF">H9873_07460</name>
</gene>
<feature type="transmembrane region" description="Helical" evidence="1">
    <location>
        <begin position="12"/>
        <end position="38"/>
    </location>
</feature>
<comment type="caution">
    <text evidence="2">The sequence shown here is derived from an EMBL/GenBank/DDBJ whole genome shotgun (WGS) entry which is preliminary data.</text>
</comment>
<evidence type="ECO:0000256" key="1">
    <source>
        <dbReference type="SAM" id="Phobius"/>
    </source>
</evidence>
<evidence type="ECO:0000313" key="2">
    <source>
        <dbReference type="EMBL" id="HIW84141.1"/>
    </source>
</evidence>
<dbReference type="EMBL" id="DXGF01000135">
    <property type="protein sequence ID" value="HIW84141.1"/>
    <property type="molecule type" value="Genomic_DNA"/>
</dbReference>
<proteinExistence type="predicted"/>
<feature type="transmembrane region" description="Helical" evidence="1">
    <location>
        <begin position="59"/>
        <end position="77"/>
    </location>
</feature>
<dbReference type="InterPro" id="IPR017259">
    <property type="entry name" value="UCP037672"/>
</dbReference>
<dbReference type="Pfam" id="PF12650">
    <property type="entry name" value="DUF3784"/>
    <property type="match status" value="1"/>
</dbReference>
<feature type="transmembrane region" description="Helical" evidence="1">
    <location>
        <begin position="83"/>
        <end position="103"/>
    </location>
</feature>
<evidence type="ECO:0000313" key="3">
    <source>
        <dbReference type="Proteomes" id="UP000824263"/>
    </source>
</evidence>
<reference evidence="2" key="2">
    <citation type="submission" date="2021-04" db="EMBL/GenBank/DDBJ databases">
        <authorList>
            <person name="Gilroy R."/>
        </authorList>
    </citation>
    <scope>NUCLEOTIDE SEQUENCE</scope>
    <source>
        <strain evidence="2">ChiSxjej1B13-11762</strain>
    </source>
</reference>